<dbReference type="RefSeq" id="WP_203890462.1">
    <property type="nucleotide sequence ID" value="NZ_BOOH01000019.1"/>
</dbReference>
<accession>A0A8J3RP55</accession>
<dbReference type="InterPro" id="IPR000771">
    <property type="entry name" value="FBA_II"/>
</dbReference>
<dbReference type="GO" id="GO:0008270">
    <property type="term" value="F:zinc ion binding"/>
    <property type="evidence" value="ECO:0007669"/>
    <property type="project" value="InterPro"/>
</dbReference>
<feature type="binding site" evidence="2">
    <location>
        <position position="81"/>
    </location>
    <ligand>
        <name>Zn(2+)</name>
        <dbReference type="ChEBI" id="CHEBI:29105"/>
        <label>1</label>
        <note>catalytic</note>
    </ligand>
</feature>
<feature type="binding site" evidence="2">
    <location>
        <position position="132"/>
    </location>
    <ligand>
        <name>Zn(2+)</name>
        <dbReference type="ChEBI" id="CHEBI:29105"/>
        <label>2</label>
    </ligand>
</feature>
<keyword evidence="4" id="KW-1185">Reference proteome</keyword>
<dbReference type="GO" id="GO:0005975">
    <property type="term" value="P:carbohydrate metabolic process"/>
    <property type="evidence" value="ECO:0007669"/>
    <property type="project" value="InterPro"/>
</dbReference>
<dbReference type="InterPro" id="IPR050246">
    <property type="entry name" value="Class_II_FBP_aldolase"/>
</dbReference>
<feature type="binding site" evidence="2">
    <location>
        <position position="202"/>
    </location>
    <ligand>
        <name>Zn(2+)</name>
        <dbReference type="ChEBI" id="CHEBI:29105"/>
        <label>1</label>
        <note>catalytic</note>
    </ligand>
</feature>
<dbReference type="PIRSF" id="PIRSF001359">
    <property type="entry name" value="F_bP_aldolase_II"/>
    <property type="match status" value="1"/>
</dbReference>
<evidence type="ECO:0000256" key="2">
    <source>
        <dbReference type="PIRSR" id="PIRSR001359-3"/>
    </source>
</evidence>
<evidence type="ECO:0000313" key="3">
    <source>
        <dbReference type="EMBL" id="GIH75793.1"/>
    </source>
</evidence>
<dbReference type="Gene3D" id="3.20.20.70">
    <property type="entry name" value="Aldolase class I"/>
    <property type="match status" value="1"/>
</dbReference>
<evidence type="ECO:0000256" key="1">
    <source>
        <dbReference type="PIRSR" id="PIRSR001359-1"/>
    </source>
</evidence>
<comment type="cofactor">
    <cofactor evidence="2">
        <name>Zn(2+)</name>
        <dbReference type="ChEBI" id="CHEBI:29105"/>
    </cofactor>
    <text evidence="2">Binds 2 Zn(2+) ions per subunit. One is catalytic and the other provides a structural contribution.</text>
</comment>
<evidence type="ECO:0000313" key="4">
    <source>
        <dbReference type="Proteomes" id="UP000616724"/>
    </source>
</evidence>
<keyword evidence="2" id="KW-0862">Zinc</keyword>
<comment type="caution">
    <text evidence="3">The sequence shown here is derived from an EMBL/GenBank/DDBJ whole genome shotgun (WGS) entry which is preliminary data.</text>
</comment>
<gene>
    <name evidence="3" type="primary">fbaA_2</name>
    <name evidence="3" type="ORF">Plo01_22220</name>
</gene>
<feature type="active site" description="Proton donor" evidence="1">
    <location>
        <position position="80"/>
    </location>
</feature>
<sequence>MPVVGIGDIVRDAPAGVGAFNVIQLEHAEAIVAGAEAAGAPVVLQISENCVRYHGALAPIAAASLAVARASSVSVAVHLDHATDRALVEEAVELGIGSVMFDASALPDEENTALTAEVAAWCRRRDVWVEAELGEIGGKDGAHAPGARTRPHEAVDYVARTGVDALAVAVGSSHAMTTRDAVLDLALIAELHAAVPVPLVLHGSSGVPDETLRAAVRRGMKKVNVATHLNRAFTRAIRDRLAADEKLVDPRKYMREARTAVAAEVTHLLGVLAG</sequence>
<feature type="binding site" evidence="2">
    <location>
        <position position="102"/>
    </location>
    <ligand>
        <name>Zn(2+)</name>
        <dbReference type="ChEBI" id="CHEBI:29105"/>
        <label>2</label>
    </ligand>
</feature>
<proteinExistence type="predicted"/>
<dbReference type="PANTHER" id="PTHR30304">
    <property type="entry name" value="D-TAGATOSE-1,6-BISPHOSPHATE ALDOLASE"/>
    <property type="match status" value="1"/>
</dbReference>
<dbReference type="Pfam" id="PF01116">
    <property type="entry name" value="F_bP_aldolase"/>
    <property type="match status" value="1"/>
</dbReference>
<dbReference type="EMBL" id="BOOH01000019">
    <property type="protein sequence ID" value="GIH75793.1"/>
    <property type="molecule type" value="Genomic_DNA"/>
</dbReference>
<organism evidence="3 4">
    <name type="scientific">Planobispora longispora</name>
    <dbReference type="NCBI Taxonomy" id="28887"/>
    <lineage>
        <taxon>Bacteria</taxon>
        <taxon>Bacillati</taxon>
        <taxon>Actinomycetota</taxon>
        <taxon>Actinomycetes</taxon>
        <taxon>Streptosporangiales</taxon>
        <taxon>Streptosporangiaceae</taxon>
        <taxon>Planobispora</taxon>
    </lineage>
</organism>
<dbReference type="AlphaFoldDB" id="A0A8J3RP55"/>
<dbReference type="PANTHER" id="PTHR30304:SF0">
    <property type="entry name" value="D-TAGATOSE-1,6-BISPHOSPHATE ALDOLASE SUBUNIT GATY-RELATED"/>
    <property type="match status" value="1"/>
</dbReference>
<reference evidence="3 4" key="1">
    <citation type="submission" date="2021-01" db="EMBL/GenBank/DDBJ databases">
        <title>Whole genome shotgun sequence of Planobispora longispora NBRC 13918.</title>
        <authorList>
            <person name="Komaki H."/>
            <person name="Tamura T."/>
        </authorList>
    </citation>
    <scope>NUCLEOTIDE SEQUENCE [LARGE SCALE GENOMIC DNA]</scope>
    <source>
        <strain evidence="3 4">NBRC 13918</strain>
    </source>
</reference>
<dbReference type="GO" id="GO:0016832">
    <property type="term" value="F:aldehyde-lyase activity"/>
    <property type="evidence" value="ECO:0007669"/>
    <property type="project" value="InterPro"/>
</dbReference>
<dbReference type="NCBIfam" id="TIGR00167">
    <property type="entry name" value="cbbA"/>
    <property type="match status" value="1"/>
</dbReference>
<dbReference type="Proteomes" id="UP000616724">
    <property type="component" value="Unassembled WGS sequence"/>
</dbReference>
<feature type="binding site" evidence="2">
    <location>
        <position position="174"/>
    </location>
    <ligand>
        <name>Zn(2+)</name>
        <dbReference type="ChEBI" id="CHEBI:29105"/>
        <label>1</label>
        <note>catalytic</note>
    </ligand>
</feature>
<dbReference type="SUPFAM" id="SSF51569">
    <property type="entry name" value="Aldolase"/>
    <property type="match status" value="1"/>
</dbReference>
<dbReference type="InterPro" id="IPR013785">
    <property type="entry name" value="Aldolase_TIM"/>
</dbReference>
<dbReference type="CDD" id="cd00947">
    <property type="entry name" value="TBP_aldolase_IIB"/>
    <property type="match status" value="1"/>
</dbReference>
<keyword evidence="2" id="KW-0479">Metal-binding</keyword>
<protein>
    <submittedName>
        <fullName evidence="3">Fructose-bisphosphate aldolase</fullName>
    </submittedName>
</protein>
<name>A0A8J3RP55_9ACTN</name>